<dbReference type="NCBIfam" id="NF002541">
    <property type="entry name" value="PRK02101.1-1"/>
    <property type="match status" value="1"/>
</dbReference>
<evidence type="ECO:0000256" key="1">
    <source>
        <dbReference type="HAMAP-Rule" id="MF_00652"/>
    </source>
</evidence>
<dbReference type="RefSeq" id="WP_006006411.1">
    <property type="nucleotide sequence ID" value="NZ_BAET01000028.1"/>
</dbReference>
<dbReference type="InterPro" id="IPR005583">
    <property type="entry name" value="YaaA"/>
</dbReference>
<dbReference type="PANTHER" id="PTHR30283">
    <property type="entry name" value="PEROXIDE STRESS RESPONSE PROTEIN YAAA"/>
    <property type="match status" value="1"/>
</dbReference>
<sequence length="266" mass="30008">MLVVVSPAKNLDFTSPLPAFLNSETQASLVTSQPLLIDNVKELVKRCKTLSPADLSSLMKISDKLAILNAQRFSSFEFPFTDNNARPAMYAFNGDVYTGLDAGSLDQKSVEFANAHLRILSGLYGTLKPLDLMQPYRLEMGIKLKVDDANNLYQYWDNTISAELNKALKDQGDEVLINLASNEYFSSINTKLLNATVITPQFKDEKNGKFKIISFYAKRARGLMARFIIEHKVMDVSILKQFDVDGYYFDESESSDIKLVFKRAQR</sequence>
<dbReference type="STRING" id="56804.BAE46_05030"/>
<gene>
    <name evidence="2" type="ORF">GPUN_2236</name>
</gene>
<evidence type="ECO:0000313" key="2">
    <source>
        <dbReference type="EMBL" id="GAB56351.1"/>
    </source>
</evidence>
<keyword evidence="3" id="KW-1185">Reference proteome</keyword>
<dbReference type="Pfam" id="PF03883">
    <property type="entry name" value="H2O2_YaaD"/>
    <property type="match status" value="1"/>
</dbReference>
<dbReference type="Proteomes" id="UP000053586">
    <property type="component" value="Unassembled WGS sequence"/>
</dbReference>
<proteinExistence type="inferred from homology"/>
<dbReference type="PANTHER" id="PTHR30283:SF4">
    <property type="entry name" value="PEROXIDE STRESS RESISTANCE PROTEIN YAAA"/>
    <property type="match status" value="1"/>
</dbReference>
<dbReference type="OrthoDB" id="9777133at2"/>
<protein>
    <recommendedName>
        <fullName evidence="1">UPF0246 protein GPUN_2236</fullName>
    </recommendedName>
</protein>
<dbReference type="eggNOG" id="COG3022">
    <property type="taxonomic scope" value="Bacteria"/>
</dbReference>
<comment type="caution">
    <text evidence="2">The sequence shown here is derived from an EMBL/GenBank/DDBJ whole genome shotgun (WGS) entry which is preliminary data.</text>
</comment>
<dbReference type="GO" id="GO:0005829">
    <property type="term" value="C:cytosol"/>
    <property type="evidence" value="ECO:0007669"/>
    <property type="project" value="TreeGrafter"/>
</dbReference>
<reference evidence="2 3" key="1">
    <citation type="journal article" date="2012" name="J. Bacteriol.">
        <title>Genome sequence of proteorhodopsin-containing sea ice bacterium Glaciecola punicea ACAM 611T.</title>
        <authorList>
            <person name="Qin Q.-L."/>
            <person name="Xie B.-B."/>
            <person name="Shu Y.-L."/>
            <person name="Rong J.-C."/>
            <person name="Zhao D.-L."/>
            <person name="Zhang X.-Y."/>
            <person name="Chen X.-L."/>
            <person name="Zhou B.-C."/>
            <person name="Zhanga Y.-Z."/>
        </authorList>
    </citation>
    <scope>NUCLEOTIDE SEQUENCE [LARGE SCALE GENOMIC DNA]</scope>
    <source>
        <strain evidence="2 3">ACAM 611</strain>
    </source>
</reference>
<organism evidence="2 3">
    <name type="scientific">Glaciecola punicea ACAM 611</name>
    <dbReference type="NCBI Taxonomy" id="1121923"/>
    <lineage>
        <taxon>Bacteria</taxon>
        <taxon>Pseudomonadati</taxon>
        <taxon>Pseudomonadota</taxon>
        <taxon>Gammaproteobacteria</taxon>
        <taxon>Alteromonadales</taxon>
        <taxon>Alteromonadaceae</taxon>
        <taxon>Glaciecola</taxon>
    </lineage>
</organism>
<dbReference type="NCBIfam" id="NF002542">
    <property type="entry name" value="PRK02101.1-3"/>
    <property type="match status" value="1"/>
</dbReference>
<dbReference type="GO" id="GO:0033194">
    <property type="term" value="P:response to hydroperoxide"/>
    <property type="evidence" value="ECO:0007669"/>
    <property type="project" value="TreeGrafter"/>
</dbReference>
<dbReference type="HAMAP" id="MF_00652">
    <property type="entry name" value="UPF0246"/>
    <property type="match status" value="1"/>
</dbReference>
<evidence type="ECO:0000313" key="3">
    <source>
        <dbReference type="Proteomes" id="UP000053586"/>
    </source>
</evidence>
<comment type="similarity">
    <text evidence="1">Belongs to the UPF0246 family.</text>
</comment>
<dbReference type="AlphaFoldDB" id="H5TDH4"/>
<accession>H5TDH4</accession>
<name>H5TDH4_9ALTE</name>
<dbReference type="EMBL" id="BAET01000028">
    <property type="protein sequence ID" value="GAB56351.1"/>
    <property type="molecule type" value="Genomic_DNA"/>
</dbReference>
<reference evidence="2 3" key="2">
    <citation type="journal article" date="2017" name="Antonie Van Leeuwenhoek">
        <title>Rhizobium rhizosphaerae sp. nov., a novel species isolated from rice rhizosphere.</title>
        <authorList>
            <person name="Zhao J.J."/>
            <person name="Zhang J."/>
            <person name="Zhang R.J."/>
            <person name="Zhang C.W."/>
            <person name="Yin H.Q."/>
            <person name="Zhang X.X."/>
        </authorList>
    </citation>
    <scope>NUCLEOTIDE SEQUENCE [LARGE SCALE GENOMIC DNA]</scope>
    <source>
        <strain evidence="2 3">ACAM 611</strain>
    </source>
</reference>